<sequence length="257" mass="27023">MAPPRSSFFHLLLSCFLLAATSRSSDAGGGAPQLQDIDCSTEGNYTATDAYAAKLNQLLATLPITTVSKNGGFFNGTVGQGTPVVVYGLAMCSADFSRPDCTDCLTAASSNATGLAKRCPGSVTASIMFDQCMIRYSNRSFFGTAETDIAFSQTSSEIVASKIQYSDNLKQGLAYLSAQAAMSPERFAASSTAPFALVQCTWDLPSDKCKACIDTLSANATNLFQVGIEGQTKTYSCRVRYSNASFTVVPLVDPAGG</sequence>
<dbReference type="PROSITE" id="PS51473">
    <property type="entry name" value="GNK2"/>
    <property type="match status" value="2"/>
</dbReference>
<feature type="domain" description="Gnk2-homologous" evidence="4">
    <location>
        <begin position="147"/>
        <end position="246"/>
    </location>
</feature>
<dbReference type="PANTHER" id="PTHR32099">
    <property type="entry name" value="CYSTEINE-RICH REPEAT SECRETORY PROTEIN"/>
    <property type="match status" value="1"/>
</dbReference>
<protein>
    <recommendedName>
        <fullName evidence="4">Gnk2-homologous domain-containing protein</fullName>
    </recommendedName>
</protein>
<accession>A0A921U3B5</accession>
<name>A0A921U3B5_SORBI</name>
<keyword evidence="2" id="KW-0677">Repeat</keyword>
<feature type="signal peptide" evidence="3">
    <location>
        <begin position="1"/>
        <end position="27"/>
    </location>
</feature>
<evidence type="ECO:0000313" key="6">
    <source>
        <dbReference type="Proteomes" id="UP000807115"/>
    </source>
</evidence>
<dbReference type="Gene3D" id="3.30.430.20">
    <property type="entry name" value="Gnk2 domain, C-X8-C-X2-C motif"/>
    <property type="match status" value="2"/>
</dbReference>
<dbReference type="EMBL" id="CM027688">
    <property type="protein sequence ID" value="KAG0516459.1"/>
    <property type="molecule type" value="Genomic_DNA"/>
</dbReference>
<evidence type="ECO:0000313" key="5">
    <source>
        <dbReference type="EMBL" id="KAG0516459.1"/>
    </source>
</evidence>
<proteinExistence type="predicted"/>
<reference evidence="5" key="1">
    <citation type="journal article" date="2019" name="BMC Genomics">
        <title>A new reference genome for Sorghum bicolor reveals high levels of sequence similarity between sweet and grain genotypes: implications for the genetics of sugar metabolism.</title>
        <authorList>
            <person name="Cooper E.A."/>
            <person name="Brenton Z.W."/>
            <person name="Flinn B.S."/>
            <person name="Jenkins J."/>
            <person name="Shu S."/>
            <person name="Flowers D."/>
            <person name="Luo F."/>
            <person name="Wang Y."/>
            <person name="Xia P."/>
            <person name="Barry K."/>
            <person name="Daum C."/>
            <person name="Lipzen A."/>
            <person name="Yoshinaga Y."/>
            <person name="Schmutz J."/>
            <person name="Saski C."/>
            <person name="Vermerris W."/>
            <person name="Kresovich S."/>
        </authorList>
    </citation>
    <scope>NUCLEOTIDE SEQUENCE</scope>
</reference>
<organism evidence="5 6">
    <name type="scientific">Sorghum bicolor</name>
    <name type="common">Sorghum</name>
    <name type="synonym">Sorghum vulgare</name>
    <dbReference type="NCBI Taxonomy" id="4558"/>
    <lineage>
        <taxon>Eukaryota</taxon>
        <taxon>Viridiplantae</taxon>
        <taxon>Streptophyta</taxon>
        <taxon>Embryophyta</taxon>
        <taxon>Tracheophyta</taxon>
        <taxon>Spermatophyta</taxon>
        <taxon>Magnoliopsida</taxon>
        <taxon>Liliopsida</taxon>
        <taxon>Poales</taxon>
        <taxon>Poaceae</taxon>
        <taxon>PACMAD clade</taxon>
        <taxon>Panicoideae</taxon>
        <taxon>Andropogonodae</taxon>
        <taxon>Andropogoneae</taxon>
        <taxon>Sorghinae</taxon>
        <taxon>Sorghum</taxon>
    </lineage>
</organism>
<keyword evidence="1 3" id="KW-0732">Signal</keyword>
<dbReference type="Pfam" id="PF01657">
    <property type="entry name" value="Stress-antifung"/>
    <property type="match status" value="2"/>
</dbReference>
<feature type="domain" description="Gnk2-homologous" evidence="4">
    <location>
        <begin position="33"/>
        <end position="141"/>
    </location>
</feature>
<evidence type="ECO:0000256" key="3">
    <source>
        <dbReference type="SAM" id="SignalP"/>
    </source>
</evidence>
<gene>
    <name evidence="5" type="ORF">BDA96_09G005100</name>
</gene>
<dbReference type="Proteomes" id="UP000807115">
    <property type="component" value="Chromosome 9"/>
</dbReference>
<evidence type="ECO:0000256" key="1">
    <source>
        <dbReference type="ARBA" id="ARBA00022729"/>
    </source>
</evidence>
<reference evidence="5" key="2">
    <citation type="submission" date="2020-10" db="EMBL/GenBank/DDBJ databases">
        <authorList>
            <person name="Cooper E.A."/>
            <person name="Brenton Z.W."/>
            <person name="Flinn B.S."/>
            <person name="Jenkins J."/>
            <person name="Shu S."/>
            <person name="Flowers D."/>
            <person name="Luo F."/>
            <person name="Wang Y."/>
            <person name="Xia P."/>
            <person name="Barry K."/>
            <person name="Daum C."/>
            <person name="Lipzen A."/>
            <person name="Yoshinaga Y."/>
            <person name="Schmutz J."/>
            <person name="Saski C."/>
            <person name="Vermerris W."/>
            <person name="Kresovich S."/>
        </authorList>
    </citation>
    <scope>NUCLEOTIDE SEQUENCE</scope>
</reference>
<dbReference type="AlphaFoldDB" id="A0A921U3B5"/>
<dbReference type="CDD" id="cd23509">
    <property type="entry name" value="Gnk2-like"/>
    <property type="match status" value="2"/>
</dbReference>
<evidence type="ECO:0000259" key="4">
    <source>
        <dbReference type="PROSITE" id="PS51473"/>
    </source>
</evidence>
<dbReference type="InterPro" id="IPR002902">
    <property type="entry name" value="GNK2"/>
</dbReference>
<comment type="caution">
    <text evidence="5">The sequence shown here is derived from an EMBL/GenBank/DDBJ whole genome shotgun (WGS) entry which is preliminary data.</text>
</comment>
<evidence type="ECO:0000256" key="2">
    <source>
        <dbReference type="ARBA" id="ARBA00022737"/>
    </source>
</evidence>
<feature type="chain" id="PRO_5037183208" description="Gnk2-homologous domain-containing protein" evidence="3">
    <location>
        <begin position="28"/>
        <end position="257"/>
    </location>
</feature>
<dbReference type="PANTHER" id="PTHR32099:SF42">
    <property type="entry name" value="CYSTEINE-RICH RECEPTOR-LIKE PROTEIN KINASE 9-RELATED"/>
    <property type="match status" value="1"/>
</dbReference>
<dbReference type="InterPro" id="IPR038408">
    <property type="entry name" value="GNK2_sf"/>
</dbReference>